<dbReference type="PANTHER" id="PTHR20919">
    <property type="entry name" value="HOMOSERINE O-SUCCINYLTRANSFERASE"/>
    <property type="match status" value="1"/>
</dbReference>
<dbReference type="GO" id="GO:0005737">
    <property type="term" value="C:cytoplasm"/>
    <property type="evidence" value="ECO:0007669"/>
    <property type="project" value="UniProtKB-SubCell"/>
</dbReference>
<dbReference type="NCBIfam" id="TIGR01001">
    <property type="entry name" value="metA"/>
    <property type="match status" value="1"/>
</dbReference>
<keyword evidence="4 5" id="KW-0012">Acyltransferase</keyword>
<comment type="similarity">
    <text evidence="5">Belongs to the MetA family.</text>
</comment>
<dbReference type="PANTHER" id="PTHR20919:SF0">
    <property type="entry name" value="HOMOSERINE O-SUCCINYLTRANSFERASE"/>
    <property type="match status" value="1"/>
</dbReference>
<evidence type="ECO:0000256" key="1">
    <source>
        <dbReference type="ARBA" id="ARBA00022490"/>
    </source>
</evidence>
<feature type="binding site" evidence="5">
    <location>
        <position position="163"/>
    </location>
    <ligand>
        <name>substrate</name>
    </ligand>
</feature>
<dbReference type="Gene3D" id="3.40.50.880">
    <property type="match status" value="1"/>
</dbReference>
<comment type="caution">
    <text evidence="7">The sequence shown here is derived from an EMBL/GenBank/DDBJ whole genome shotgun (WGS) entry which is preliminary data.</text>
</comment>
<feature type="site" description="Important for substrate specificity" evidence="5">
    <location>
        <position position="192"/>
    </location>
</feature>
<evidence type="ECO:0000256" key="3">
    <source>
        <dbReference type="ARBA" id="ARBA00022679"/>
    </source>
</evidence>
<evidence type="ECO:0000313" key="8">
    <source>
        <dbReference type="Proteomes" id="UP000438476"/>
    </source>
</evidence>
<accession>A0A6I4T9U3</accession>
<dbReference type="GO" id="GO:0008899">
    <property type="term" value="F:homoserine O-succinyltransferase activity"/>
    <property type="evidence" value="ECO:0007669"/>
    <property type="project" value="UniProtKB-UniRule"/>
</dbReference>
<feature type="binding site" evidence="5">
    <location>
        <position position="249"/>
    </location>
    <ligand>
        <name>substrate</name>
    </ligand>
</feature>
<dbReference type="AlphaFoldDB" id="A0A6I4T9U3"/>
<dbReference type="SUPFAM" id="SSF52317">
    <property type="entry name" value="Class I glutamine amidotransferase-like"/>
    <property type="match status" value="1"/>
</dbReference>
<comment type="caution">
    <text evidence="5">Lacks conserved residue(s) required for the propagation of feature annotation.</text>
</comment>
<comment type="catalytic activity">
    <reaction evidence="5">
        <text>L-homoserine + acetyl-CoA = O-acetyl-L-homoserine + CoA</text>
        <dbReference type="Rhea" id="RHEA:13701"/>
        <dbReference type="ChEBI" id="CHEBI:57287"/>
        <dbReference type="ChEBI" id="CHEBI:57288"/>
        <dbReference type="ChEBI" id="CHEBI:57476"/>
        <dbReference type="ChEBI" id="CHEBI:57716"/>
        <dbReference type="EC" id="2.3.1.31"/>
    </reaction>
</comment>
<feature type="site" description="Important for acyl-CoA specificity" evidence="5">
    <location>
        <position position="111"/>
    </location>
</feature>
<dbReference type="Proteomes" id="UP000438476">
    <property type="component" value="Unassembled WGS sequence"/>
</dbReference>
<dbReference type="UniPathway" id="UPA00051">
    <property type="reaction ID" value="UER00074"/>
</dbReference>
<reference evidence="7 8" key="1">
    <citation type="submission" date="2019-12" db="EMBL/GenBank/DDBJ databases">
        <title>Genomic-based taxomic classification of the family Erythrobacteraceae.</title>
        <authorList>
            <person name="Xu L."/>
        </authorList>
    </citation>
    <scope>NUCLEOTIDE SEQUENCE [LARGE SCALE GENOMIC DNA]</scope>
    <source>
        <strain evidence="7 8">LMG 29518</strain>
    </source>
</reference>
<evidence type="ECO:0000256" key="2">
    <source>
        <dbReference type="ARBA" id="ARBA00022605"/>
    </source>
</evidence>
<dbReference type="EMBL" id="WTYT01000006">
    <property type="protein sequence ID" value="MXO66931.1"/>
    <property type="molecule type" value="Genomic_DNA"/>
</dbReference>
<gene>
    <name evidence="5" type="primary">metAA</name>
    <name evidence="7" type="ORF">GRI91_14285</name>
</gene>
<proteinExistence type="inferred from homology"/>
<dbReference type="GO" id="GO:0019281">
    <property type="term" value="P:L-methionine biosynthetic process from homoserine via O-succinyl-L-homoserine and cystathionine"/>
    <property type="evidence" value="ECO:0007669"/>
    <property type="project" value="InterPro"/>
</dbReference>
<feature type="active site" description="Proton acceptor" evidence="5">
    <location>
        <position position="235"/>
    </location>
</feature>
<keyword evidence="3 5" id="KW-0808">Transferase</keyword>
<comment type="subcellular location">
    <subcellularLocation>
        <location evidence="5">Cytoplasm</location>
    </subcellularLocation>
</comment>
<dbReference type="InterPro" id="IPR029062">
    <property type="entry name" value="Class_I_gatase-like"/>
</dbReference>
<feature type="active site" description="Acyl-thioester intermediate" evidence="5 6">
    <location>
        <position position="142"/>
    </location>
</feature>
<keyword evidence="8" id="KW-1185">Reference proteome</keyword>
<dbReference type="GO" id="GO:0004414">
    <property type="term" value="F:homoserine O-acetyltransferase activity"/>
    <property type="evidence" value="ECO:0007669"/>
    <property type="project" value="UniProtKB-EC"/>
</dbReference>
<dbReference type="Pfam" id="PF04204">
    <property type="entry name" value="HTS"/>
    <property type="match status" value="1"/>
</dbReference>
<dbReference type="PIRSF" id="PIRSF000450">
    <property type="entry name" value="H_ser_succinyltr"/>
    <property type="match status" value="1"/>
</dbReference>
<feature type="binding site" evidence="5">
    <location>
        <position position="192"/>
    </location>
    <ligand>
        <name>substrate</name>
    </ligand>
</feature>
<sequence length="296" mass="34071">MPITIPDDLPARRQLEEDGVIVMSETDAVRQEIRPLRIGLLNLMPDKINTEAQLARLLGGTPLQIELTLVSITGHVPRNTPLDHMDAFYRSWEDVRNERFDGFIITGAPVEHLAFEDVTYWSELQDIFNWTQTNVHRSLMICWAAQAALYHFYGVQKQLLAHKAYGIFEHRNLAATSPYLRGFSDEFAVPVSRWTEVSEQEIAGIKSLEVLADSAETGLCLLDDARHSMLYMFNHLEYDADTLAREYQRDQLQIPANYFPDGNPELPVRNNWRSHAQLLFGNWINEIYQTTSFDFV</sequence>
<dbReference type="HAMAP" id="MF_00295">
    <property type="entry name" value="MetA_acyltransf"/>
    <property type="match status" value="1"/>
</dbReference>
<dbReference type="InterPro" id="IPR033752">
    <property type="entry name" value="MetA_family"/>
</dbReference>
<comment type="function">
    <text evidence="5">Transfers an acetyl group from acetyl-CoA to L-homoserine, forming acetyl-L-homoserine.</text>
</comment>
<evidence type="ECO:0000256" key="4">
    <source>
        <dbReference type="ARBA" id="ARBA00023315"/>
    </source>
</evidence>
<evidence type="ECO:0000256" key="5">
    <source>
        <dbReference type="HAMAP-Rule" id="MF_00295"/>
    </source>
</evidence>
<evidence type="ECO:0000313" key="7">
    <source>
        <dbReference type="EMBL" id="MXO66931.1"/>
    </source>
</evidence>
<evidence type="ECO:0000256" key="6">
    <source>
        <dbReference type="PIRSR" id="PIRSR000450-1"/>
    </source>
</evidence>
<organism evidence="7 8">
    <name type="scientific">Altericroceibacterium endophyticum</name>
    <dbReference type="NCBI Taxonomy" id="1808508"/>
    <lineage>
        <taxon>Bacteria</taxon>
        <taxon>Pseudomonadati</taxon>
        <taxon>Pseudomonadota</taxon>
        <taxon>Alphaproteobacteria</taxon>
        <taxon>Sphingomonadales</taxon>
        <taxon>Erythrobacteraceae</taxon>
        <taxon>Altericroceibacterium</taxon>
    </lineage>
</organism>
<dbReference type="OrthoDB" id="9772423at2"/>
<feature type="active site" evidence="5">
    <location>
        <position position="237"/>
    </location>
</feature>
<dbReference type="InterPro" id="IPR005697">
    <property type="entry name" value="HST_MetA"/>
</dbReference>
<keyword evidence="2 5" id="KW-0028">Amino-acid biosynthesis</keyword>
<name>A0A6I4T9U3_9SPHN</name>
<dbReference type="RefSeq" id="WP_160737357.1">
    <property type="nucleotide sequence ID" value="NZ_WTYT01000006.1"/>
</dbReference>
<comment type="pathway">
    <text evidence="5">Amino-acid biosynthesis; L-methionine biosynthesis via de novo pathway; O-acetyl-L-homoserine from L-homoserine: step 1/1.</text>
</comment>
<dbReference type="CDD" id="cd03131">
    <property type="entry name" value="GATase1_HTS"/>
    <property type="match status" value="1"/>
</dbReference>
<keyword evidence="5" id="KW-0486">Methionine biosynthesis</keyword>
<keyword evidence="1 5" id="KW-0963">Cytoplasm</keyword>
<protein>
    <recommendedName>
        <fullName evidence="5">Homoserine O-acetyltransferase</fullName>
        <shortName evidence="5">HAT</shortName>
        <ecNumber evidence="5">2.3.1.31</ecNumber>
    </recommendedName>
    <alternativeName>
        <fullName evidence="5">Homoserine transacetylase</fullName>
        <shortName evidence="5">HTA</shortName>
    </alternativeName>
</protein>
<dbReference type="EC" id="2.3.1.31" evidence="5"/>